<feature type="active site" description="Charge relay system" evidence="5">
    <location>
        <position position="141"/>
    </location>
</feature>
<dbReference type="PRINTS" id="PR00723">
    <property type="entry name" value="SUBTILISIN"/>
</dbReference>
<dbReference type="GO" id="GO:0006508">
    <property type="term" value="P:proteolysis"/>
    <property type="evidence" value="ECO:0007669"/>
    <property type="project" value="UniProtKB-KW"/>
</dbReference>
<keyword evidence="2 5" id="KW-0645">Protease</keyword>
<evidence type="ECO:0000313" key="9">
    <source>
        <dbReference type="Proteomes" id="UP000095023"/>
    </source>
</evidence>
<feature type="domain" description="Peptidase S8/S53" evidence="7">
    <location>
        <begin position="101"/>
        <end position="311"/>
    </location>
</feature>
<dbReference type="InterPro" id="IPR022398">
    <property type="entry name" value="Peptidase_S8_His-AS"/>
</dbReference>
<dbReference type="GO" id="GO:0004252">
    <property type="term" value="F:serine-type endopeptidase activity"/>
    <property type="evidence" value="ECO:0007669"/>
    <property type="project" value="UniProtKB-UniRule"/>
</dbReference>
<dbReference type="InterPro" id="IPR015500">
    <property type="entry name" value="Peptidase_S8_subtilisin-rel"/>
</dbReference>
<dbReference type="Gene3D" id="3.40.50.200">
    <property type="entry name" value="Peptidase S8/S53 domain"/>
    <property type="match status" value="1"/>
</dbReference>
<dbReference type="PROSITE" id="PS00136">
    <property type="entry name" value="SUBTILASE_ASP"/>
    <property type="match status" value="1"/>
</dbReference>
<dbReference type="CDD" id="cd04077">
    <property type="entry name" value="Peptidases_S8_PCSK9_ProteinaseK_like"/>
    <property type="match status" value="1"/>
</dbReference>
<dbReference type="PROSITE" id="PS51892">
    <property type="entry name" value="SUBTILASE"/>
    <property type="match status" value="1"/>
</dbReference>
<dbReference type="InterPro" id="IPR050131">
    <property type="entry name" value="Peptidase_S8_subtilisin-like"/>
</dbReference>
<evidence type="ECO:0000256" key="3">
    <source>
        <dbReference type="ARBA" id="ARBA00022801"/>
    </source>
</evidence>
<dbReference type="Proteomes" id="UP000095023">
    <property type="component" value="Unassembled WGS sequence"/>
</dbReference>
<dbReference type="PANTHER" id="PTHR43806">
    <property type="entry name" value="PEPTIDASE S8"/>
    <property type="match status" value="1"/>
</dbReference>
<comment type="similarity">
    <text evidence="1 5 6">Belongs to the peptidase S8 family.</text>
</comment>
<evidence type="ECO:0000256" key="4">
    <source>
        <dbReference type="ARBA" id="ARBA00022825"/>
    </source>
</evidence>
<dbReference type="FunFam" id="3.40.50.200:FF:000007">
    <property type="entry name" value="Subtilisin-like serine protease"/>
    <property type="match status" value="1"/>
</dbReference>
<protein>
    <recommendedName>
        <fullName evidence="7">Peptidase S8/S53 domain-containing protein</fullName>
    </recommendedName>
</protein>
<keyword evidence="4 5" id="KW-0720">Serine protease</keyword>
<evidence type="ECO:0000256" key="1">
    <source>
        <dbReference type="ARBA" id="ARBA00011073"/>
    </source>
</evidence>
<dbReference type="Pfam" id="PF00082">
    <property type="entry name" value="Peptidase_S8"/>
    <property type="match status" value="1"/>
</dbReference>
<gene>
    <name evidence="8" type="ORF">CANCADRAFT_121669</name>
</gene>
<accession>A0A1E4THQ1</accession>
<dbReference type="EMBL" id="KV453842">
    <property type="protein sequence ID" value="ODV91237.1"/>
    <property type="molecule type" value="Genomic_DNA"/>
</dbReference>
<evidence type="ECO:0000256" key="2">
    <source>
        <dbReference type="ARBA" id="ARBA00022670"/>
    </source>
</evidence>
<name>A0A1E4THQ1_9ASCO</name>
<dbReference type="PROSITE" id="PS00138">
    <property type="entry name" value="SUBTILASE_SER"/>
    <property type="match status" value="1"/>
</dbReference>
<dbReference type="SUPFAM" id="SSF52743">
    <property type="entry name" value="Subtilisin-like"/>
    <property type="match status" value="1"/>
</dbReference>
<dbReference type="InterPro" id="IPR023827">
    <property type="entry name" value="Peptidase_S8_Asp-AS"/>
</dbReference>
<evidence type="ECO:0000256" key="6">
    <source>
        <dbReference type="RuleBase" id="RU003355"/>
    </source>
</evidence>
<evidence type="ECO:0000256" key="5">
    <source>
        <dbReference type="PROSITE-ProRule" id="PRU01240"/>
    </source>
</evidence>
<proteinExistence type="inferred from homology"/>
<evidence type="ECO:0000313" key="8">
    <source>
        <dbReference type="EMBL" id="ODV91237.1"/>
    </source>
</evidence>
<sequence>MSNANTILQLTSGTCVSEYLRLRPYLENSVIHTFSFGGFEGLALKGSPNTLQILESDSLIADAQEDTIIHAFGVIKIQEQPPKHLSFLSQTPHYAYDHSSGSGVYAYVLDTGVNKKHREFEGRVIEGKDLTGEGFEDQHGHGTHVAGLISSKTFGVCKNSIIVNVKTLKKDGSGSLSDVIAGIDFAANHRIEMKRPGVANLSLGGARSSIMNAAIDAAVLSGLAVVVAAGNSNIPASAMSPASSRNVVVVGAIDYTNRIASFSNWGRAVTVFAPGVDVCSVNANTDSPAPSCMSGTSMASPQVAGLLAYFMGMGDDPATAVERLISTSRSAIPLLSVLVRPFTYNRLAYNNAGLPFQSSNE</sequence>
<feature type="active site" description="Charge relay system" evidence="5">
    <location>
        <position position="297"/>
    </location>
</feature>
<dbReference type="InterPro" id="IPR036852">
    <property type="entry name" value="Peptidase_S8/S53_dom_sf"/>
</dbReference>
<dbReference type="OrthoDB" id="206201at2759"/>
<dbReference type="AlphaFoldDB" id="A0A1E4THQ1"/>
<organism evidence="8 9">
    <name type="scientific">Tortispora caseinolytica NRRL Y-17796</name>
    <dbReference type="NCBI Taxonomy" id="767744"/>
    <lineage>
        <taxon>Eukaryota</taxon>
        <taxon>Fungi</taxon>
        <taxon>Dikarya</taxon>
        <taxon>Ascomycota</taxon>
        <taxon>Saccharomycotina</taxon>
        <taxon>Trigonopsidomycetes</taxon>
        <taxon>Trigonopsidales</taxon>
        <taxon>Trigonopsidaceae</taxon>
        <taxon>Tortispora</taxon>
    </lineage>
</organism>
<keyword evidence="3 5" id="KW-0378">Hydrolase</keyword>
<keyword evidence="9" id="KW-1185">Reference proteome</keyword>
<dbReference type="PROSITE" id="PS00137">
    <property type="entry name" value="SUBTILASE_HIS"/>
    <property type="match status" value="1"/>
</dbReference>
<dbReference type="InterPro" id="IPR023828">
    <property type="entry name" value="Peptidase_S8_Ser-AS"/>
</dbReference>
<evidence type="ECO:0000259" key="7">
    <source>
        <dbReference type="Pfam" id="PF00082"/>
    </source>
</evidence>
<feature type="active site" description="Charge relay system" evidence="5">
    <location>
        <position position="110"/>
    </location>
</feature>
<dbReference type="InterPro" id="IPR000209">
    <property type="entry name" value="Peptidase_S8/S53_dom"/>
</dbReference>
<dbReference type="InterPro" id="IPR034193">
    <property type="entry name" value="PCSK9_ProteinaseK-like"/>
</dbReference>
<reference evidence="9" key="1">
    <citation type="submission" date="2016-02" db="EMBL/GenBank/DDBJ databases">
        <title>Comparative genomics of biotechnologically important yeasts.</title>
        <authorList>
            <consortium name="DOE Joint Genome Institute"/>
            <person name="Riley R."/>
            <person name="Haridas S."/>
            <person name="Wolfe K.H."/>
            <person name="Lopes M.R."/>
            <person name="Hittinger C.T."/>
            <person name="Goker M."/>
            <person name="Salamov A."/>
            <person name="Wisecaver J."/>
            <person name="Long T.M."/>
            <person name="Aerts A.L."/>
            <person name="Barry K."/>
            <person name="Choi C."/>
            <person name="Clum A."/>
            <person name="Coughlan A.Y."/>
            <person name="Deshpande S."/>
            <person name="Douglass A.P."/>
            <person name="Hanson S.J."/>
            <person name="Klenk H.-P."/>
            <person name="Labutti K."/>
            <person name="Lapidus A."/>
            <person name="Lindquist E."/>
            <person name="Lipzen A."/>
            <person name="Meier-Kolthoff J.P."/>
            <person name="Ohm R.A."/>
            <person name="Otillar R.P."/>
            <person name="Pangilinan J."/>
            <person name="Peng Y."/>
            <person name="Rokas A."/>
            <person name="Rosa C.A."/>
            <person name="Scheuner C."/>
            <person name="Sibirny A.A."/>
            <person name="Slot J.C."/>
            <person name="Stielow J.B."/>
            <person name="Sun H."/>
            <person name="Kurtzman C.P."/>
            <person name="Blackwell M."/>
            <person name="Jeffries T.W."/>
            <person name="Grigoriev I.V."/>
        </authorList>
    </citation>
    <scope>NUCLEOTIDE SEQUENCE [LARGE SCALE GENOMIC DNA]</scope>
    <source>
        <strain evidence="9">NRRL Y-17796</strain>
    </source>
</reference>
<dbReference type="PANTHER" id="PTHR43806:SF13">
    <property type="entry name" value="SUBTILASE-TYPE PROTEINASE RRT12"/>
    <property type="match status" value="1"/>
</dbReference>